<dbReference type="Proteomes" id="UP000634136">
    <property type="component" value="Unassembled WGS sequence"/>
</dbReference>
<keyword evidence="3" id="KW-1185">Reference proteome</keyword>
<reference evidence="2" key="1">
    <citation type="submission" date="2020-09" db="EMBL/GenBank/DDBJ databases">
        <title>Genome-Enabled Discovery of Anthraquinone Biosynthesis in Senna tora.</title>
        <authorList>
            <person name="Kang S.-H."/>
            <person name="Pandey R.P."/>
            <person name="Lee C.-M."/>
            <person name="Sim J.-S."/>
            <person name="Jeong J.-T."/>
            <person name="Choi B.-S."/>
            <person name="Jung M."/>
            <person name="Ginzburg D."/>
            <person name="Zhao K."/>
            <person name="Won S.Y."/>
            <person name="Oh T.-J."/>
            <person name="Yu Y."/>
            <person name="Kim N.-H."/>
            <person name="Lee O.R."/>
            <person name="Lee T.-H."/>
            <person name="Bashyal P."/>
            <person name="Kim T.-S."/>
            <person name="Lee W.-H."/>
            <person name="Kawkins C."/>
            <person name="Kim C.-K."/>
            <person name="Kim J.S."/>
            <person name="Ahn B.O."/>
            <person name="Rhee S.Y."/>
            <person name="Sohng J.K."/>
        </authorList>
    </citation>
    <scope>NUCLEOTIDE SEQUENCE</scope>
    <source>
        <tissue evidence="2">Leaf</tissue>
    </source>
</reference>
<dbReference type="EMBL" id="JAAIUW010000001">
    <property type="protein sequence ID" value="KAF7845031.1"/>
    <property type="molecule type" value="Genomic_DNA"/>
</dbReference>
<evidence type="ECO:0000313" key="2">
    <source>
        <dbReference type="EMBL" id="KAF7845031.1"/>
    </source>
</evidence>
<organism evidence="2 3">
    <name type="scientific">Senna tora</name>
    <dbReference type="NCBI Taxonomy" id="362788"/>
    <lineage>
        <taxon>Eukaryota</taxon>
        <taxon>Viridiplantae</taxon>
        <taxon>Streptophyta</taxon>
        <taxon>Embryophyta</taxon>
        <taxon>Tracheophyta</taxon>
        <taxon>Spermatophyta</taxon>
        <taxon>Magnoliopsida</taxon>
        <taxon>eudicotyledons</taxon>
        <taxon>Gunneridae</taxon>
        <taxon>Pentapetalae</taxon>
        <taxon>rosids</taxon>
        <taxon>fabids</taxon>
        <taxon>Fabales</taxon>
        <taxon>Fabaceae</taxon>
        <taxon>Caesalpinioideae</taxon>
        <taxon>Cassia clade</taxon>
        <taxon>Senna</taxon>
    </lineage>
</organism>
<accession>A0A834XJJ9</accession>
<comment type="caution">
    <text evidence="2">The sequence shown here is derived from an EMBL/GenBank/DDBJ whole genome shotgun (WGS) entry which is preliminary data.</text>
</comment>
<sequence>MEIMNENNEANDKDGGHVMKISSSPISITRPHDREDK</sequence>
<protein>
    <submittedName>
        <fullName evidence="2">Uncharacterized protein</fullName>
    </submittedName>
</protein>
<proteinExistence type="predicted"/>
<evidence type="ECO:0000256" key="1">
    <source>
        <dbReference type="SAM" id="MobiDB-lite"/>
    </source>
</evidence>
<evidence type="ECO:0000313" key="3">
    <source>
        <dbReference type="Proteomes" id="UP000634136"/>
    </source>
</evidence>
<dbReference type="AlphaFoldDB" id="A0A834XJJ9"/>
<feature type="region of interest" description="Disordered" evidence="1">
    <location>
        <begin position="1"/>
        <end position="37"/>
    </location>
</feature>
<gene>
    <name evidence="2" type="ORF">G2W53_001936</name>
</gene>
<name>A0A834XJJ9_9FABA</name>